<dbReference type="InterPro" id="IPR004401">
    <property type="entry name" value="YbaB/EbfC"/>
</dbReference>
<dbReference type="Proteomes" id="UP001185927">
    <property type="component" value="Unassembled WGS sequence"/>
</dbReference>
<reference evidence="2 3" key="1">
    <citation type="submission" date="2023-10" db="EMBL/GenBank/DDBJ databases">
        <title>Development of a sustainable strategy for remediation of hydrocarbon-contaminated territories based on the waste exchange concept.</title>
        <authorList>
            <person name="Krivoruchko A."/>
        </authorList>
    </citation>
    <scope>NUCLEOTIDE SEQUENCE [LARGE SCALE GENOMIC DNA]</scope>
    <source>
        <strain evidence="2 3">IEGM 1203</strain>
    </source>
</reference>
<dbReference type="RefSeq" id="WP_317542197.1">
    <property type="nucleotide sequence ID" value="NZ_JAWLKB010000005.1"/>
</dbReference>
<evidence type="ECO:0000256" key="1">
    <source>
        <dbReference type="SAM" id="MobiDB-lite"/>
    </source>
</evidence>
<dbReference type="SUPFAM" id="SSF82607">
    <property type="entry name" value="YbaB-like"/>
    <property type="match status" value="1"/>
</dbReference>
<sequence>MTGPASSFPELTVLARQVDIEVGKVRARADAGGGAVSVEVDAFGAITDLQLTESGLRAGAAALSAAITASHRTACAAAAAAAQELRAPLLRDSRVAGAMEAFNQVPAVPETHLLRRAGRAPVDDDPPFGGGSFMRRA</sequence>
<organism evidence="2 3">
    <name type="scientific">Rhodococcus globerulus</name>
    <dbReference type="NCBI Taxonomy" id="33008"/>
    <lineage>
        <taxon>Bacteria</taxon>
        <taxon>Bacillati</taxon>
        <taxon>Actinomycetota</taxon>
        <taxon>Actinomycetes</taxon>
        <taxon>Mycobacteriales</taxon>
        <taxon>Nocardiaceae</taxon>
        <taxon>Rhodococcus</taxon>
    </lineage>
</organism>
<feature type="compositionally biased region" description="Gly residues" evidence="1">
    <location>
        <begin position="128"/>
        <end position="137"/>
    </location>
</feature>
<comment type="caution">
    <text evidence="2">The sequence shown here is derived from an EMBL/GenBank/DDBJ whole genome shotgun (WGS) entry which is preliminary data.</text>
</comment>
<accession>A0ABU4BV50</accession>
<proteinExistence type="predicted"/>
<dbReference type="InterPro" id="IPR036894">
    <property type="entry name" value="YbaB-like_sf"/>
</dbReference>
<dbReference type="EMBL" id="JAWLKB010000005">
    <property type="protein sequence ID" value="MDV6267908.1"/>
    <property type="molecule type" value="Genomic_DNA"/>
</dbReference>
<dbReference type="Gene3D" id="3.30.1310.10">
    <property type="entry name" value="Nucleoid-associated protein YbaB-like domain"/>
    <property type="match status" value="1"/>
</dbReference>
<evidence type="ECO:0000313" key="3">
    <source>
        <dbReference type="Proteomes" id="UP001185927"/>
    </source>
</evidence>
<protein>
    <submittedName>
        <fullName evidence="2">YbaB/EbfC family nucleoid-associated protein</fullName>
    </submittedName>
</protein>
<keyword evidence="3" id="KW-1185">Reference proteome</keyword>
<evidence type="ECO:0000313" key="2">
    <source>
        <dbReference type="EMBL" id="MDV6267908.1"/>
    </source>
</evidence>
<feature type="region of interest" description="Disordered" evidence="1">
    <location>
        <begin position="118"/>
        <end position="137"/>
    </location>
</feature>
<dbReference type="Pfam" id="PF02575">
    <property type="entry name" value="YbaB_DNA_bd"/>
    <property type="match status" value="1"/>
</dbReference>
<gene>
    <name evidence="2" type="ORF">R3Q16_14950</name>
</gene>
<name>A0ABU4BV50_RHOGO</name>